<comment type="caution">
    <text evidence="3">The sequence shown here is derived from an EMBL/GenBank/DDBJ whole genome shotgun (WGS) entry which is preliminary data.</text>
</comment>
<evidence type="ECO:0000313" key="3">
    <source>
        <dbReference type="EMBL" id="KAA8577344.1"/>
    </source>
</evidence>
<dbReference type="InterPro" id="IPR006735">
    <property type="entry name" value="Rtf2"/>
</dbReference>
<feature type="compositionally biased region" description="Basic and acidic residues" evidence="2">
    <location>
        <begin position="237"/>
        <end position="246"/>
    </location>
</feature>
<dbReference type="PANTHER" id="PTHR12775">
    <property type="entry name" value="PROTEIN C20ORF43 HOMOLOG"/>
    <property type="match status" value="1"/>
</dbReference>
<dbReference type="VEuPathDB" id="FungiDB:MFRU_021g00070"/>
<reference evidence="3 4" key="1">
    <citation type="submission" date="2019-06" db="EMBL/GenBank/DDBJ databases">
        <title>Genome Sequence of the Brown Rot Fungal Pathogen Monilinia fructicola.</title>
        <authorList>
            <person name="De Miccolis Angelini R.M."/>
            <person name="Landi L."/>
            <person name="Abate D."/>
            <person name="Pollastro S."/>
            <person name="Romanazzi G."/>
            <person name="Faretra F."/>
        </authorList>
    </citation>
    <scope>NUCLEOTIDE SEQUENCE [LARGE SCALE GENOMIC DNA]</scope>
    <source>
        <strain evidence="3 4">Mfrc123</strain>
    </source>
</reference>
<evidence type="ECO:0000256" key="2">
    <source>
        <dbReference type="SAM" id="MobiDB-lite"/>
    </source>
</evidence>
<dbReference type="AlphaFoldDB" id="A0A5M9K694"/>
<feature type="region of interest" description="Disordered" evidence="2">
    <location>
        <begin position="287"/>
        <end position="331"/>
    </location>
</feature>
<name>A0A5M9K694_MONFR</name>
<feature type="compositionally biased region" description="Polar residues" evidence="2">
    <location>
        <begin position="301"/>
        <end position="315"/>
    </location>
</feature>
<feature type="region of interest" description="Disordered" evidence="2">
    <location>
        <begin position="192"/>
        <end position="272"/>
    </location>
</feature>
<accession>A0A5M9K694</accession>
<dbReference type="Pfam" id="PF04641">
    <property type="entry name" value="Rtf2"/>
    <property type="match status" value="1"/>
</dbReference>
<dbReference type="CDD" id="cd16653">
    <property type="entry name" value="RING-like_Rtf2"/>
    <property type="match status" value="1"/>
</dbReference>
<evidence type="ECO:0000256" key="1">
    <source>
        <dbReference type="ARBA" id="ARBA00009885"/>
    </source>
</evidence>
<protein>
    <submittedName>
        <fullName evidence="3">Uncharacterized protein</fullName>
    </submittedName>
</protein>
<feature type="compositionally biased region" description="Polar residues" evidence="2">
    <location>
        <begin position="247"/>
        <end position="267"/>
    </location>
</feature>
<evidence type="ECO:0000313" key="4">
    <source>
        <dbReference type="Proteomes" id="UP000322873"/>
    </source>
</evidence>
<keyword evidence="4" id="KW-1185">Reference proteome</keyword>
<feature type="compositionally biased region" description="Basic residues" evidence="2">
    <location>
        <begin position="195"/>
        <end position="208"/>
    </location>
</feature>
<sequence>MGNDGGSIPTRRELVKEAARNPNTSELKATLHEAQTHAWTYCPLSKQPLTTPIVSDSAGTLYNKDAILEQLLPKEDDIPASIIKEKEEILQGRVKGLRDIVEVKFSMVKEDKEEKKICPITSKELGASTKAVYLVPCGHAFSEVAIRELKGDTCVECNESYTAKNVISILPTSKEDIARLATRAFKLKEGGLTHSLKKAPGSKKKRKHAAETESTAPVDGAKEESGLQNQSQSHENGVTEKTKTRIQENANGPTSTLKVNSSASTPVPSGIKNASAANLTAKVLEEQEERNKRRKLGMNDNLKSLFSNTGYNAQKQKGGDFMTRGFSMNKK</sequence>
<gene>
    <name evidence="3" type="ORF">EYC84_007307</name>
</gene>
<dbReference type="GO" id="GO:0005634">
    <property type="term" value="C:nucleus"/>
    <property type="evidence" value="ECO:0007669"/>
    <property type="project" value="TreeGrafter"/>
</dbReference>
<dbReference type="Proteomes" id="UP000322873">
    <property type="component" value="Unassembled WGS sequence"/>
</dbReference>
<feature type="compositionally biased region" description="Polar residues" evidence="2">
    <location>
        <begin position="226"/>
        <end position="236"/>
    </location>
</feature>
<comment type="similarity">
    <text evidence="1">Belongs to the rtf2 family.</text>
</comment>
<dbReference type="EMBL" id="VICG01000001">
    <property type="protein sequence ID" value="KAA8577344.1"/>
    <property type="molecule type" value="Genomic_DNA"/>
</dbReference>
<dbReference type="InterPro" id="IPR027799">
    <property type="entry name" value="Rtf2_RING-finger"/>
</dbReference>
<dbReference type="PANTHER" id="PTHR12775:SF0">
    <property type="entry name" value="REPLICATION TERMINATION FACTOR 2"/>
    <property type="match status" value="1"/>
</dbReference>
<dbReference type="GO" id="GO:0006274">
    <property type="term" value="P:DNA replication termination"/>
    <property type="evidence" value="ECO:0007669"/>
    <property type="project" value="TreeGrafter"/>
</dbReference>
<proteinExistence type="inferred from homology"/>
<organism evidence="3 4">
    <name type="scientific">Monilinia fructicola</name>
    <name type="common">Brown rot fungus</name>
    <name type="synonym">Ciboria fructicola</name>
    <dbReference type="NCBI Taxonomy" id="38448"/>
    <lineage>
        <taxon>Eukaryota</taxon>
        <taxon>Fungi</taxon>
        <taxon>Dikarya</taxon>
        <taxon>Ascomycota</taxon>
        <taxon>Pezizomycotina</taxon>
        <taxon>Leotiomycetes</taxon>
        <taxon>Helotiales</taxon>
        <taxon>Sclerotiniaceae</taxon>
        <taxon>Monilinia</taxon>
    </lineage>
</organism>